<reference evidence="8" key="1">
    <citation type="journal article" date="2020" name="bioRxiv">
        <title>Hybrid origin of Populus tomentosa Carr. identified through genome sequencing and phylogenomic analysis.</title>
        <authorList>
            <person name="An X."/>
            <person name="Gao K."/>
            <person name="Chen Z."/>
            <person name="Li J."/>
            <person name="Yang X."/>
            <person name="Yang X."/>
            <person name="Zhou J."/>
            <person name="Guo T."/>
            <person name="Zhao T."/>
            <person name="Huang S."/>
            <person name="Miao D."/>
            <person name="Khan W.U."/>
            <person name="Rao P."/>
            <person name="Ye M."/>
            <person name="Lei B."/>
            <person name="Liao W."/>
            <person name="Wang J."/>
            <person name="Ji L."/>
            <person name="Li Y."/>
            <person name="Guo B."/>
            <person name="Mustafa N.S."/>
            <person name="Li S."/>
            <person name="Yun Q."/>
            <person name="Keller S.R."/>
            <person name="Mao J."/>
            <person name="Zhang R."/>
            <person name="Strauss S.H."/>
        </authorList>
    </citation>
    <scope>NUCLEOTIDE SEQUENCE</scope>
    <source>
        <strain evidence="8">GM15</strain>
        <tissue evidence="8">Leaf</tissue>
    </source>
</reference>
<organism evidence="8 9">
    <name type="scientific">Populus tomentosa</name>
    <name type="common">Chinese white poplar</name>
    <dbReference type="NCBI Taxonomy" id="118781"/>
    <lineage>
        <taxon>Eukaryota</taxon>
        <taxon>Viridiplantae</taxon>
        <taxon>Streptophyta</taxon>
        <taxon>Embryophyta</taxon>
        <taxon>Tracheophyta</taxon>
        <taxon>Spermatophyta</taxon>
        <taxon>Magnoliopsida</taxon>
        <taxon>eudicotyledons</taxon>
        <taxon>Gunneridae</taxon>
        <taxon>Pentapetalae</taxon>
        <taxon>rosids</taxon>
        <taxon>fabids</taxon>
        <taxon>Malpighiales</taxon>
        <taxon>Salicaceae</taxon>
        <taxon>Saliceae</taxon>
        <taxon>Populus</taxon>
    </lineage>
</organism>
<evidence type="ECO:0000256" key="6">
    <source>
        <dbReference type="ARBA" id="ARBA00023157"/>
    </source>
</evidence>
<comment type="function">
    <text evidence="7">Controls stomatal patterning.</text>
</comment>
<comment type="similarity">
    <text evidence="2 7">Belongs to the plant cysteine rich small secretory peptide family. Epidermal patterning factor subfamily.</text>
</comment>
<evidence type="ECO:0000313" key="8">
    <source>
        <dbReference type="EMBL" id="KAG6780405.1"/>
    </source>
</evidence>
<evidence type="ECO:0000256" key="7">
    <source>
        <dbReference type="RuleBase" id="RU367102"/>
    </source>
</evidence>
<accession>A0A8X8A4H2</accession>
<keyword evidence="9" id="KW-1185">Reference proteome</keyword>
<dbReference type="GO" id="GO:0010052">
    <property type="term" value="P:guard cell differentiation"/>
    <property type="evidence" value="ECO:0007669"/>
    <property type="project" value="UniProtKB-UniRule"/>
</dbReference>
<proteinExistence type="inferred from homology"/>
<dbReference type="GO" id="GO:0005576">
    <property type="term" value="C:extracellular region"/>
    <property type="evidence" value="ECO:0007669"/>
    <property type="project" value="UniProtKB-SubCell"/>
</dbReference>
<protein>
    <recommendedName>
        <fullName evidence="7">Epidermal patterning factor-like protein</fullName>
    </recommendedName>
</protein>
<evidence type="ECO:0000256" key="2">
    <source>
        <dbReference type="ARBA" id="ARBA00008127"/>
    </source>
</evidence>
<keyword evidence="3 7" id="KW-0217">Developmental protein</keyword>
<evidence type="ECO:0000313" key="9">
    <source>
        <dbReference type="Proteomes" id="UP000886885"/>
    </source>
</evidence>
<evidence type="ECO:0000256" key="3">
    <source>
        <dbReference type="ARBA" id="ARBA00022473"/>
    </source>
</evidence>
<dbReference type="PANTHER" id="PTHR33109:SF3">
    <property type="entry name" value="EPIDERMAL PATTERNING FACTOR-LIKE PROTEIN"/>
    <property type="match status" value="1"/>
</dbReference>
<dbReference type="Proteomes" id="UP000886885">
    <property type="component" value="Chromosome 3D"/>
</dbReference>
<dbReference type="OrthoDB" id="1843021at2759"/>
<feature type="signal peptide" evidence="7">
    <location>
        <begin position="1"/>
        <end position="21"/>
    </location>
</feature>
<comment type="subcellular location">
    <subcellularLocation>
        <location evidence="1 7">Secreted</location>
    </subcellularLocation>
</comment>
<feature type="chain" id="PRO_5036515732" description="Epidermal patterning factor-like protein" evidence="7">
    <location>
        <begin position="22"/>
        <end position="145"/>
    </location>
</feature>
<gene>
    <name evidence="8" type="ORF">POTOM_013262</name>
</gene>
<dbReference type="InterPro" id="IPR039455">
    <property type="entry name" value="EPFL"/>
</dbReference>
<name>A0A8X8A4H2_POPTO</name>
<comment type="caution">
    <text evidence="8">The sequence shown here is derived from an EMBL/GenBank/DDBJ whole genome shotgun (WGS) entry which is preliminary data.</text>
</comment>
<keyword evidence="4 7" id="KW-0964">Secreted</keyword>
<evidence type="ECO:0000256" key="5">
    <source>
        <dbReference type="ARBA" id="ARBA00022729"/>
    </source>
</evidence>
<keyword evidence="6" id="KW-1015">Disulfide bond</keyword>
<keyword evidence="5 7" id="KW-0732">Signal</keyword>
<evidence type="ECO:0000256" key="1">
    <source>
        <dbReference type="ARBA" id="ARBA00004613"/>
    </source>
</evidence>
<evidence type="ECO:0000256" key="4">
    <source>
        <dbReference type="ARBA" id="ARBA00022525"/>
    </source>
</evidence>
<dbReference type="PANTHER" id="PTHR33109">
    <property type="entry name" value="EPIDERMAL PATTERNING FACTOR-LIKE PROTEIN 4"/>
    <property type="match status" value="1"/>
</dbReference>
<dbReference type="Pfam" id="PF17181">
    <property type="entry name" value="EPF"/>
    <property type="match status" value="1"/>
</dbReference>
<dbReference type="AlphaFoldDB" id="A0A8X8A4H2"/>
<dbReference type="EMBL" id="JAAWWB010000006">
    <property type="protein sequence ID" value="KAG6780405.1"/>
    <property type="molecule type" value="Genomic_DNA"/>
</dbReference>
<sequence>MEAGSICCLVLALHTVSLVSAASRPFAPNNGVAVNQAVTGHSLQSLQVPLDSNFDPKSGSEKGIKTKDGVAGAMIIEAAAGYAKGITKIGSTPPSCEHKCHGCTPCEAIQVPAISKTGTHHLSVNYANYEPEGWKCKCGPSFYSP</sequence>